<feature type="domain" description="FtsK" evidence="4">
    <location>
        <begin position="264"/>
        <end position="466"/>
    </location>
</feature>
<dbReference type="EMBL" id="JAGIOO010000001">
    <property type="protein sequence ID" value="MBP2476618.1"/>
    <property type="molecule type" value="Genomic_DNA"/>
</dbReference>
<dbReference type="InterPro" id="IPR027417">
    <property type="entry name" value="P-loop_NTPase"/>
</dbReference>
<comment type="caution">
    <text evidence="5">The sequence shown here is derived from an EMBL/GenBank/DDBJ whole genome shotgun (WGS) entry which is preliminary data.</text>
</comment>
<keyword evidence="1" id="KW-0067">ATP-binding</keyword>
<keyword evidence="1" id="KW-0547">Nucleotide-binding</keyword>
<evidence type="ECO:0000256" key="3">
    <source>
        <dbReference type="SAM" id="Phobius"/>
    </source>
</evidence>
<dbReference type="InterPro" id="IPR002543">
    <property type="entry name" value="FtsK_dom"/>
</dbReference>
<evidence type="ECO:0000313" key="6">
    <source>
        <dbReference type="Proteomes" id="UP001519363"/>
    </source>
</evidence>
<evidence type="ECO:0000259" key="4">
    <source>
        <dbReference type="PROSITE" id="PS50901"/>
    </source>
</evidence>
<dbReference type="RefSeq" id="WP_086782882.1">
    <property type="nucleotide sequence ID" value="NZ_JAGIOO010000001.1"/>
</dbReference>
<name>A0ABS5AJ67_9PSEU</name>
<proteinExistence type="predicted"/>
<protein>
    <submittedName>
        <fullName evidence="5">S-DNA-T family DNA segregation ATPase FtsK/SpoIIIE</fullName>
    </submittedName>
</protein>
<feature type="region of interest" description="Disordered" evidence="2">
    <location>
        <begin position="605"/>
        <end position="641"/>
    </location>
</feature>
<accession>A0ABS5AJ67</accession>
<dbReference type="Proteomes" id="UP001519363">
    <property type="component" value="Unassembled WGS sequence"/>
</dbReference>
<keyword evidence="3" id="KW-0812">Transmembrane</keyword>
<evidence type="ECO:0000256" key="2">
    <source>
        <dbReference type="SAM" id="MobiDB-lite"/>
    </source>
</evidence>
<dbReference type="PROSITE" id="PS50901">
    <property type="entry name" value="FTSK"/>
    <property type="match status" value="1"/>
</dbReference>
<feature type="transmembrane region" description="Helical" evidence="3">
    <location>
        <begin position="110"/>
        <end position="128"/>
    </location>
</feature>
<dbReference type="Gene3D" id="3.40.50.300">
    <property type="entry name" value="P-loop containing nucleotide triphosphate hydrolases"/>
    <property type="match status" value="1"/>
</dbReference>
<feature type="compositionally biased region" description="Basic and acidic residues" evidence="2">
    <location>
        <begin position="627"/>
        <end position="641"/>
    </location>
</feature>
<keyword evidence="6" id="KW-1185">Reference proteome</keyword>
<evidence type="ECO:0000313" key="5">
    <source>
        <dbReference type="EMBL" id="MBP2476618.1"/>
    </source>
</evidence>
<reference evidence="5 6" key="1">
    <citation type="submission" date="2021-03" db="EMBL/GenBank/DDBJ databases">
        <title>Sequencing the genomes of 1000 actinobacteria strains.</title>
        <authorList>
            <person name="Klenk H.-P."/>
        </authorList>
    </citation>
    <scope>NUCLEOTIDE SEQUENCE [LARGE SCALE GENOMIC DNA]</scope>
    <source>
        <strain evidence="5 6">DSM 44580</strain>
    </source>
</reference>
<keyword evidence="3" id="KW-1133">Transmembrane helix</keyword>
<organism evidence="5 6">
    <name type="scientific">Crossiella equi</name>
    <dbReference type="NCBI Taxonomy" id="130796"/>
    <lineage>
        <taxon>Bacteria</taxon>
        <taxon>Bacillati</taxon>
        <taxon>Actinomycetota</taxon>
        <taxon>Actinomycetes</taxon>
        <taxon>Pseudonocardiales</taxon>
        <taxon>Pseudonocardiaceae</taxon>
        <taxon>Crossiella</taxon>
    </lineage>
</organism>
<feature type="binding site" evidence="1">
    <location>
        <begin position="289"/>
        <end position="296"/>
    </location>
    <ligand>
        <name>ATP</name>
        <dbReference type="ChEBI" id="CHEBI:30616"/>
    </ligand>
</feature>
<feature type="transmembrane region" description="Helical" evidence="3">
    <location>
        <begin position="87"/>
        <end position="104"/>
    </location>
</feature>
<dbReference type="SUPFAM" id="SSF52540">
    <property type="entry name" value="P-loop containing nucleoside triphosphate hydrolases"/>
    <property type="match status" value="1"/>
</dbReference>
<sequence>MRAAIRHTAGRWTHATGYHLARLPLYCGRLLRRIPAGAKRGLIAIYRWLFDLEARPIRVAAGQDSGQLDGYLKLAVQRDRRVRRRGLLALAVLLVGLPALALAVVHASAVQLAVGVLLVGLAVGAAGVPQDQPVATRAVVAATYRRITSDVIVTALAAIGVPGISSALTKNPHAIGFAAPITRDAEGYRADIDLPAGVVAGDVIERRVRLAGALGRPLGCVWPEPVPSVHPGRLCLWVGDQDMITVTPPPWPLETVGTADVFSPAPIGTDPRGRWVSLTLMFTSVVIGAIPRMGKTVWLRHLLLIAALDWRTEIHAIDLKGTGDLAPIKPVAHRYRSGVSDEDIAYGLADVRALQQELDRRAKIINGLPRDICPDSKVTPELAANPTLGLHPIVLAVDECQRWFDHSTYGPELASIVADLVRRGPAVGIIVILATQRPDADSIPPAIGSNAAVRIALKVFGHRENDMTLGPGMYSAGFRATAFSKADLGIALVVGVATEPMTVRGVYLDAVDADKVVARAKLIREQHGVVSGFAADADTTTPTVDTFLADAYAVTQGADFLWSTVIIRRLAALRPELYRDWTELDSKTAATQLANRLRQYGISTEQKWGTDPDTGETANRRGVSVADLRRALDRRRTEPPA</sequence>
<gene>
    <name evidence="5" type="ORF">JOF53_005490</name>
</gene>
<evidence type="ECO:0000256" key="1">
    <source>
        <dbReference type="PROSITE-ProRule" id="PRU00289"/>
    </source>
</evidence>
<keyword evidence="3" id="KW-0472">Membrane</keyword>